<organism evidence="4 7">
    <name type="scientific">Streptomyces radicis</name>
    <dbReference type="NCBI Taxonomy" id="1750517"/>
    <lineage>
        <taxon>Bacteria</taxon>
        <taxon>Bacillati</taxon>
        <taxon>Actinomycetota</taxon>
        <taxon>Actinomycetes</taxon>
        <taxon>Kitasatosporales</taxon>
        <taxon>Streptomycetaceae</taxon>
        <taxon>Streptomyces</taxon>
    </lineage>
</organism>
<name>A0A3A9WNV2_9ACTN</name>
<dbReference type="OrthoDB" id="9770043at2"/>
<dbReference type="Gene3D" id="2.120.10.30">
    <property type="entry name" value="TolB, C-terminal domain"/>
    <property type="match status" value="1"/>
</dbReference>
<dbReference type="EMBL" id="RBDY01000008">
    <property type="protein sequence ID" value="RKN23176.1"/>
    <property type="molecule type" value="Genomic_DNA"/>
</dbReference>
<accession>A0A3A9WNV2</accession>
<dbReference type="Pfam" id="PF07995">
    <property type="entry name" value="GSDH"/>
    <property type="match status" value="1"/>
</dbReference>
<dbReference type="InterPro" id="IPR012938">
    <property type="entry name" value="Glc/Sorbosone_DH"/>
</dbReference>
<proteinExistence type="predicted"/>
<feature type="domain" description="Glucose/Sorbosone dehydrogenase" evidence="3">
    <location>
        <begin position="79"/>
        <end position="382"/>
    </location>
</feature>
<feature type="chain" id="PRO_5017466620" evidence="2">
    <location>
        <begin position="26"/>
        <end position="399"/>
    </location>
</feature>
<dbReference type="AlphaFoldDB" id="A0A3A9WNV2"/>
<dbReference type="Proteomes" id="UP000268652">
    <property type="component" value="Unassembled WGS sequence"/>
</dbReference>
<feature type="region of interest" description="Disordered" evidence="1">
    <location>
        <begin position="20"/>
        <end position="70"/>
    </location>
</feature>
<dbReference type="PANTHER" id="PTHR19328:SF13">
    <property type="entry name" value="HIPL1 PROTEIN"/>
    <property type="match status" value="1"/>
</dbReference>
<feature type="compositionally biased region" description="Low complexity" evidence="1">
    <location>
        <begin position="35"/>
        <end position="46"/>
    </location>
</feature>
<evidence type="ECO:0000313" key="4">
    <source>
        <dbReference type="EMBL" id="RKN09426.1"/>
    </source>
</evidence>
<dbReference type="InterPro" id="IPR011041">
    <property type="entry name" value="Quinoprot_gluc/sorb_DH_b-prop"/>
</dbReference>
<keyword evidence="6" id="KW-1185">Reference proteome</keyword>
<evidence type="ECO:0000256" key="2">
    <source>
        <dbReference type="SAM" id="SignalP"/>
    </source>
</evidence>
<dbReference type="Proteomes" id="UP000275024">
    <property type="component" value="Unassembled WGS sequence"/>
</dbReference>
<dbReference type="PROSITE" id="PS51257">
    <property type="entry name" value="PROKAR_LIPOPROTEIN"/>
    <property type="match status" value="1"/>
</dbReference>
<evidence type="ECO:0000256" key="1">
    <source>
        <dbReference type="SAM" id="MobiDB-lite"/>
    </source>
</evidence>
<dbReference type="InterPro" id="IPR011042">
    <property type="entry name" value="6-blade_b-propeller_TolB-like"/>
</dbReference>
<protein>
    <submittedName>
        <fullName evidence="4">PQQ-dependent sugar dehydrogenase</fullName>
    </submittedName>
</protein>
<reference evidence="6 7" key="1">
    <citation type="submission" date="2018-09" db="EMBL/GenBank/DDBJ databases">
        <title>Streptomyces sp. nov. DS1-2, an endophytic actinomycete isolated from roots of Dendrobium scabrilingue.</title>
        <authorList>
            <person name="Kuncharoen N."/>
            <person name="Kudo T."/>
            <person name="Ohkuma M."/>
            <person name="Yuki M."/>
            <person name="Tanasupawat S."/>
        </authorList>
    </citation>
    <scope>NUCLEOTIDE SEQUENCE [LARGE SCALE GENOMIC DNA]</scope>
    <source>
        <strain evidence="4 7">AZ1-7</strain>
        <strain evidence="5 6">DS1-2</strain>
    </source>
</reference>
<evidence type="ECO:0000313" key="6">
    <source>
        <dbReference type="Proteomes" id="UP000268652"/>
    </source>
</evidence>
<dbReference type="PANTHER" id="PTHR19328">
    <property type="entry name" value="HEDGEHOG-INTERACTING PROTEIN"/>
    <property type="match status" value="1"/>
</dbReference>
<dbReference type="EMBL" id="RBDX01000008">
    <property type="protein sequence ID" value="RKN09426.1"/>
    <property type="molecule type" value="Genomic_DNA"/>
</dbReference>
<comment type="caution">
    <text evidence="4">The sequence shown here is derived from an EMBL/GenBank/DDBJ whole genome shotgun (WGS) entry which is preliminary data.</text>
</comment>
<sequence length="399" mass="41352">MRGRARGWVAAVAALGLLTAGCSSDDGGDEDDGGDAAAPESSASPSESDEGEGPGGSPTPTAAPADGSAEVVETVAEGLESPWGIVELPDGDLLVGSRDGGTVHVVAADSGEVGVAGEVPELPDEPGEGGLLGLAAHPDFASNNRLYAYLTAADDNRITAFTYDASAPEGERLTPGDHLLTGIPRGEATHNGGRLAFGPDGMLYASTGDAGDPATAQDPGSLAGKILRIDPDTGQVPEDNVDPGSYVHSSGHRNVQGLAWDSRGTLWSAEFGQDTWDELNRIEPGGNYGWPEVEGEGGEDQGFIDPVEQWPPAEASPSGLEYGAGSLWMASLRGERLWRIPLDGSEPVAEPQAFFEGEYGRLRSLLATGDDELLLVTNETDTRGTPEGPDDRILRLRVS</sequence>
<evidence type="ECO:0000259" key="3">
    <source>
        <dbReference type="Pfam" id="PF07995"/>
    </source>
</evidence>
<dbReference type="SUPFAM" id="SSF50952">
    <property type="entry name" value="Soluble quinoprotein glucose dehydrogenase"/>
    <property type="match status" value="1"/>
</dbReference>
<gene>
    <name evidence="5" type="ORF">D7318_14145</name>
    <name evidence="4" type="ORF">D7319_12380</name>
</gene>
<evidence type="ECO:0000313" key="7">
    <source>
        <dbReference type="Proteomes" id="UP000275024"/>
    </source>
</evidence>
<keyword evidence="2" id="KW-0732">Signal</keyword>
<feature type="signal peptide" evidence="2">
    <location>
        <begin position="1"/>
        <end position="25"/>
    </location>
</feature>
<evidence type="ECO:0000313" key="5">
    <source>
        <dbReference type="EMBL" id="RKN23176.1"/>
    </source>
</evidence>
<feature type="compositionally biased region" description="Low complexity" evidence="1">
    <location>
        <begin position="58"/>
        <end position="69"/>
    </location>
</feature>